<organism evidence="1 2">
    <name type="scientific">Sarcina ventriculi</name>
    <name type="common">Clostridium ventriculi</name>
    <dbReference type="NCBI Taxonomy" id="1267"/>
    <lineage>
        <taxon>Bacteria</taxon>
        <taxon>Bacillati</taxon>
        <taxon>Bacillota</taxon>
        <taxon>Clostridia</taxon>
        <taxon>Eubacteriales</taxon>
        <taxon>Clostridiaceae</taxon>
        <taxon>Sarcina</taxon>
    </lineage>
</organism>
<gene>
    <name evidence="1" type="ORF">ERS852473_00098</name>
</gene>
<dbReference type="Proteomes" id="UP000095488">
    <property type="component" value="Unassembled WGS sequence"/>
</dbReference>
<protein>
    <submittedName>
        <fullName evidence="1">Uncharacterized protein</fullName>
    </submittedName>
</protein>
<sequence length="206" mass="23790">MSAFLGPIHYWVYNKILVGENIQKEVLEFAKNRGINVDSIKSKAYEKYGEPDYSNLEDVIDEGNIHGWLQGRIDSLEYRLASIVTDILKENIKIEEIKEVFKSNGKEVFENIEDKSLSADGLFKVIFDNLVEGMPCDRVNLVEEESDEKVVWITTTCVHKRFWDAVGGDVNNYYILKDGWIEGFVSSSPKNFVYEREDNKNYIKKA</sequence>
<keyword evidence="2" id="KW-1185">Reference proteome</keyword>
<proteinExistence type="predicted"/>
<dbReference type="EMBL" id="CYZR01000001">
    <property type="protein sequence ID" value="CUN42888.1"/>
    <property type="molecule type" value="Genomic_DNA"/>
</dbReference>
<evidence type="ECO:0000313" key="1">
    <source>
        <dbReference type="EMBL" id="CUN42888.1"/>
    </source>
</evidence>
<name>A0ABM9UJP8_SARVE</name>
<evidence type="ECO:0000313" key="2">
    <source>
        <dbReference type="Proteomes" id="UP000095488"/>
    </source>
</evidence>
<comment type="caution">
    <text evidence="1">The sequence shown here is derived from an EMBL/GenBank/DDBJ whole genome shotgun (WGS) entry which is preliminary data.</text>
</comment>
<dbReference type="RefSeq" id="WP_055257010.1">
    <property type="nucleotide sequence ID" value="NZ_BCMV01000064.1"/>
</dbReference>
<accession>A0ABM9UJP8</accession>
<reference evidence="1 2" key="1">
    <citation type="submission" date="2015-09" db="EMBL/GenBank/DDBJ databases">
        <authorList>
            <consortium name="Pathogen Informatics"/>
        </authorList>
    </citation>
    <scope>NUCLEOTIDE SEQUENCE [LARGE SCALE GENOMIC DNA]</scope>
    <source>
        <strain evidence="1 2">2789STDY5834858</strain>
    </source>
</reference>